<dbReference type="Proteomes" id="UP000268230">
    <property type="component" value="Chromosome"/>
</dbReference>
<dbReference type="OrthoDB" id="6997589at2"/>
<evidence type="ECO:0000313" key="2">
    <source>
        <dbReference type="Proteomes" id="UP000268230"/>
    </source>
</evidence>
<dbReference type="EMBL" id="CP034338">
    <property type="protein sequence ID" value="AZL68773.1"/>
    <property type="molecule type" value="Genomic_DNA"/>
</dbReference>
<name>A0A3S8UKI4_9PSED</name>
<dbReference type="AlphaFoldDB" id="A0A3S8UKI4"/>
<reference evidence="1 2" key="1">
    <citation type="submission" date="2018-12" db="EMBL/GenBank/DDBJ databases">
        <authorList>
            <person name="Li S."/>
            <person name="Yang R."/>
            <person name="Chen G."/>
            <person name="Zou L."/>
            <person name="Zhang C."/>
            <person name="Chen Y."/>
            <person name="Liu Z."/>
            <person name="Li Y."/>
            <person name="Yan Y."/>
            <person name="Huang M."/>
            <person name="Chen T."/>
        </authorList>
    </citation>
    <scope>NUCLEOTIDE SEQUENCE [LARGE SCALE GENOMIC DNA]</scope>
    <source>
        <strain evidence="1 2">1257</strain>
    </source>
</reference>
<dbReference type="KEGG" id="pory:EJA05_13975"/>
<protein>
    <submittedName>
        <fullName evidence="1">Uncharacterized protein</fullName>
    </submittedName>
</protein>
<sequence length="69" mass="7726">MKRDVTKVLPPDHHAFSDAIEAMKRYQEAKDAGAPPEEVERLKTLAESRFQAINDYQLQALGGPGYTSH</sequence>
<evidence type="ECO:0000313" key="1">
    <source>
        <dbReference type="EMBL" id="AZL68773.1"/>
    </source>
</evidence>
<accession>A0A3S8UKI4</accession>
<proteinExistence type="predicted"/>
<gene>
    <name evidence="1" type="ORF">EJA05_13975</name>
</gene>
<organism evidence="1 2">
    <name type="scientific">Pseudomonas entomophila</name>
    <dbReference type="NCBI Taxonomy" id="312306"/>
    <lineage>
        <taxon>Bacteria</taxon>
        <taxon>Pseudomonadati</taxon>
        <taxon>Pseudomonadota</taxon>
        <taxon>Gammaproteobacteria</taxon>
        <taxon>Pseudomonadales</taxon>
        <taxon>Pseudomonadaceae</taxon>
        <taxon>Pseudomonas</taxon>
    </lineage>
</organism>